<dbReference type="SUPFAM" id="SSF56281">
    <property type="entry name" value="Metallo-hydrolase/oxidoreductase"/>
    <property type="match status" value="1"/>
</dbReference>
<accession>E1SNM5</accession>
<dbReference type="RefSeq" id="WP_013346004.1">
    <property type="nucleotide sequence ID" value="NC_014541.1"/>
</dbReference>
<feature type="domain" description="Metallo-beta-lactamase" evidence="3">
    <location>
        <begin position="45"/>
        <end position="217"/>
    </location>
</feature>
<evidence type="ECO:0000259" key="3">
    <source>
        <dbReference type="SMART" id="SM00849"/>
    </source>
</evidence>
<dbReference type="PANTHER" id="PTHR42951:SF4">
    <property type="entry name" value="ACYL-COENZYME A THIOESTERASE MBLAC2"/>
    <property type="match status" value="1"/>
</dbReference>
<dbReference type="SMART" id="SM00849">
    <property type="entry name" value="Lactamase_B"/>
    <property type="match status" value="1"/>
</dbReference>
<organism evidence="4 5">
    <name type="scientific">Ferrimonas balearica (strain DSM 9799 / CCM 4581 / KCTC 23876 / PAT)</name>
    <dbReference type="NCBI Taxonomy" id="550540"/>
    <lineage>
        <taxon>Bacteria</taxon>
        <taxon>Pseudomonadati</taxon>
        <taxon>Pseudomonadota</taxon>
        <taxon>Gammaproteobacteria</taxon>
        <taxon>Alteromonadales</taxon>
        <taxon>Ferrimonadaceae</taxon>
        <taxon>Ferrimonas</taxon>
    </lineage>
</organism>
<protein>
    <submittedName>
        <fullName evidence="4">Beta-lactamase domain protein</fullName>
    </submittedName>
</protein>
<evidence type="ECO:0000256" key="2">
    <source>
        <dbReference type="SAM" id="SignalP"/>
    </source>
</evidence>
<dbReference type="Gene3D" id="3.60.15.10">
    <property type="entry name" value="Ribonuclease Z/Hydroxyacylglutathione hydrolase-like"/>
    <property type="match status" value="1"/>
</dbReference>
<dbReference type="OrthoDB" id="9769598at2"/>
<dbReference type="Pfam" id="PF00753">
    <property type="entry name" value="Lactamase_B"/>
    <property type="match status" value="1"/>
</dbReference>
<feature type="signal peptide" evidence="2">
    <location>
        <begin position="1"/>
        <end position="18"/>
    </location>
</feature>
<dbReference type="CDD" id="cd16282">
    <property type="entry name" value="metallo-hydrolase-like_MBL-fold"/>
    <property type="match status" value="1"/>
</dbReference>
<dbReference type="EMBL" id="CP002209">
    <property type="protein sequence ID" value="ADN76698.1"/>
    <property type="molecule type" value="Genomic_DNA"/>
</dbReference>
<dbReference type="STRING" id="550540.Fbal_2496"/>
<dbReference type="GO" id="GO:0017001">
    <property type="term" value="P:antibiotic catabolic process"/>
    <property type="evidence" value="ECO:0007669"/>
    <property type="project" value="UniProtKB-ARBA"/>
</dbReference>
<dbReference type="Proteomes" id="UP000006683">
    <property type="component" value="Chromosome"/>
</dbReference>
<dbReference type="AlphaFoldDB" id="E1SNM5"/>
<comment type="similarity">
    <text evidence="1">Belongs to the metallo-beta-lactamase superfamily. Class-B beta-lactamase family.</text>
</comment>
<reference evidence="4 5" key="1">
    <citation type="journal article" date="2010" name="Stand. Genomic Sci.">
        <title>Complete genome sequence of Ferrimonas balearica type strain (PAT).</title>
        <authorList>
            <person name="Nolan M."/>
            <person name="Sikorski J."/>
            <person name="Davenport K."/>
            <person name="Lucas S."/>
            <person name="Glavina Del Rio T."/>
            <person name="Tice H."/>
            <person name="Cheng J."/>
            <person name="Goodwin L."/>
            <person name="Pitluck S."/>
            <person name="Liolios K."/>
            <person name="Ivanova N."/>
            <person name="Mavromatis K."/>
            <person name="Ovchinnikova G."/>
            <person name="Pati A."/>
            <person name="Chen A."/>
            <person name="Palaniappan K."/>
            <person name="Land M."/>
            <person name="Hauser L."/>
            <person name="Chang Y."/>
            <person name="Jeffries C."/>
            <person name="Tapia R."/>
            <person name="Brettin T."/>
            <person name="Detter J."/>
            <person name="Han C."/>
            <person name="Yasawong M."/>
            <person name="Rohde M."/>
            <person name="Tindall B."/>
            <person name="Goker M."/>
            <person name="Woyke T."/>
            <person name="Bristow J."/>
            <person name="Eisen J."/>
            <person name="Markowitz V."/>
            <person name="Hugenholtz P."/>
            <person name="Kyrpides N."/>
            <person name="Klenk H."/>
            <person name="Lapidus A."/>
        </authorList>
    </citation>
    <scope>NUCLEOTIDE SEQUENCE [LARGE SCALE GENOMIC DNA]</scope>
    <source>
        <strain evidence="5">DSM 9799 / CCM 4581 / KCTC 23876 / PAT</strain>
    </source>
</reference>
<proteinExistence type="inferred from homology"/>
<dbReference type="HOGENOM" id="CLU_056342_3_0_6"/>
<dbReference type="InterPro" id="IPR001279">
    <property type="entry name" value="Metallo-B-lactamas"/>
</dbReference>
<evidence type="ECO:0000256" key="1">
    <source>
        <dbReference type="ARBA" id="ARBA00005250"/>
    </source>
</evidence>
<feature type="chain" id="PRO_5003151384" evidence="2">
    <location>
        <begin position="19"/>
        <end position="285"/>
    </location>
</feature>
<evidence type="ECO:0000313" key="5">
    <source>
        <dbReference type="Proteomes" id="UP000006683"/>
    </source>
</evidence>
<sequence length="285" mass="31594">MLRAPLLLLSLLLSPAHAGPDDRFTDVQITRTELASGIHMLVGAGGNIGVSSGPDGILIIDDQFAPLADKIEAALAQIQPGPVRFVVNTHHHGDHTGGNAHFARQGTVFAHQNVLKHLQADDSTSPAHWPVVTYQDGIAFRFNGQSIRVRHLGAGHTDGDSVVWFEKANVLHMGDLFFKDRFPYVDLAHGGTVRGYAERVREVLSWTNDNTRIIPGHGSLANRADLTRFLTMLDDSLTWAESMKGQPKEAWHQAGVPEAYKDWSWQFIGESRWIDTLWEEMETQP</sequence>
<evidence type="ECO:0000313" key="4">
    <source>
        <dbReference type="EMBL" id="ADN76698.1"/>
    </source>
</evidence>
<dbReference type="GeneID" id="67182705"/>
<keyword evidence="5" id="KW-1185">Reference proteome</keyword>
<dbReference type="InterPro" id="IPR050855">
    <property type="entry name" value="NDM-1-like"/>
</dbReference>
<gene>
    <name evidence="4" type="ordered locus">Fbal_2496</name>
</gene>
<name>E1SNM5_FERBD</name>
<dbReference type="InterPro" id="IPR036866">
    <property type="entry name" value="RibonucZ/Hydroxyglut_hydro"/>
</dbReference>
<dbReference type="KEGG" id="fbl:Fbal_2496"/>
<keyword evidence="2" id="KW-0732">Signal</keyword>
<dbReference type="PANTHER" id="PTHR42951">
    <property type="entry name" value="METALLO-BETA-LACTAMASE DOMAIN-CONTAINING"/>
    <property type="match status" value="1"/>
</dbReference>
<dbReference type="eggNOG" id="COG0491">
    <property type="taxonomic scope" value="Bacteria"/>
</dbReference>